<feature type="region of interest" description="Disordered" evidence="1">
    <location>
        <begin position="1"/>
        <end position="38"/>
    </location>
</feature>
<evidence type="ECO:0000313" key="2">
    <source>
        <dbReference type="EMBL" id="JAD59571.1"/>
    </source>
</evidence>
<accession>A0A0A9B8C8</accession>
<reference evidence="2" key="2">
    <citation type="journal article" date="2015" name="Data Brief">
        <title>Shoot transcriptome of the giant reed, Arundo donax.</title>
        <authorList>
            <person name="Barrero R.A."/>
            <person name="Guerrero F.D."/>
            <person name="Moolhuijzen P."/>
            <person name="Goolsby J.A."/>
            <person name="Tidwell J."/>
            <person name="Bellgard S.E."/>
            <person name="Bellgard M.I."/>
        </authorList>
    </citation>
    <scope>NUCLEOTIDE SEQUENCE</scope>
    <source>
        <tissue evidence="2">Shoot tissue taken approximately 20 cm above the soil surface</tissue>
    </source>
</reference>
<name>A0A0A9B8C8_ARUDO</name>
<evidence type="ECO:0000256" key="1">
    <source>
        <dbReference type="SAM" id="MobiDB-lite"/>
    </source>
</evidence>
<dbReference type="EMBL" id="GBRH01238324">
    <property type="protein sequence ID" value="JAD59571.1"/>
    <property type="molecule type" value="Transcribed_RNA"/>
</dbReference>
<proteinExistence type="predicted"/>
<sequence length="38" mass="4353">MDDRRRKRRRRGENGEENVCDSEALPVSIPTEQAPAGR</sequence>
<reference evidence="2" key="1">
    <citation type="submission" date="2014-09" db="EMBL/GenBank/DDBJ databases">
        <authorList>
            <person name="Magalhaes I.L.F."/>
            <person name="Oliveira U."/>
            <person name="Santos F.R."/>
            <person name="Vidigal T.H.D.A."/>
            <person name="Brescovit A.D."/>
            <person name="Santos A.J."/>
        </authorList>
    </citation>
    <scope>NUCLEOTIDE SEQUENCE</scope>
    <source>
        <tissue evidence="2">Shoot tissue taken approximately 20 cm above the soil surface</tissue>
    </source>
</reference>
<protein>
    <submittedName>
        <fullName evidence="2">Uncharacterized protein</fullName>
    </submittedName>
</protein>
<feature type="compositionally biased region" description="Basic residues" evidence="1">
    <location>
        <begin position="1"/>
        <end position="11"/>
    </location>
</feature>
<dbReference type="AlphaFoldDB" id="A0A0A9B8C8"/>
<organism evidence="2">
    <name type="scientific">Arundo donax</name>
    <name type="common">Giant reed</name>
    <name type="synonym">Donax arundinaceus</name>
    <dbReference type="NCBI Taxonomy" id="35708"/>
    <lineage>
        <taxon>Eukaryota</taxon>
        <taxon>Viridiplantae</taxon>
        <taxon>Streptophyta</taxon>
        <taxon>Embryophyta</taxon>
        <taxon>Tracheophyta</taxon>
        <taxon>Spermatophyta</taxon>
        <taxon>Magnoliopsida</taxon>
        <taxon>Liliopsida</taxon>
        <taxon>Poales</taxon>
        <taxon>Poaceae</taxon>
        <taxon>PACMAD clade</taxon>
        <taxon>Arundinoideae</taxon>
        <taxon>Arundineae</taxon>
        <taxon>Arundo</taxon>
    </lineage>
</organism>